<geneLocation type="plasmid" evidence="11 12">
    <name>pPRADMK78_01</name>
</geneLocation>
<evidence type="ECO:0000256" key="3">
    <source>
        <dbReference type="ARBA" id="ARBA00022475"/>
    </source>
</evidence>
<comment type="function">
    <text evidence="9">Part of the tripartite ATP-independent periplasmic (TRAP) transport system.</text>
</comment>
<name>A0ABX6QT77_9HYPH</name>
<dbReference type="Pfam" id="PF04290">
    <property type="entry name" value="DctQ"/>
    <property type="match status" value="1"/>
</dbReference>
<comment type="subcellular location">
    <subcellularLocation>
        <location evidence="1 9">Cell inner membrane</location>
        <topology evidence="1 9">Multi-pass membrane protein</topology>
    </subcellularLocation>
</comment>
<evidence type="ECO:0000256" key="6">
    <source>
        <dbReference type="ARBA" id="ARBA00022989"/>
    </source>
</evidence>
<evidence type="ECO:0000256" key="7">
    <source>
        <dbReference type="ARBA" id="ARBA00023136"/>
    </source>
</evidence>
<keyword evidence="11" id="KW-0614">Plasmid</keyword>
<keyword evidence="12" id="KW-1185">Reference proteome</keyword>
<gene>
    <name evidence="11" type="ORF">FE840_019160</name>
</gene>
<evidence type="ECO:0000256" key="5">
    <source>
        <dbReference type="ARBA" id="ARBA00022692"/>
    </source>
</evidence>
<keyword evidence="7 9" id="KW-0472">Membrane</keyword>
<dbReference type="EMBL" id="CP058351">
    <property type="protein sequence ID" value="QLF71748.1"/>
    <property type="molecule type" value="Genomic_DNA"/>
</dbReference>
<dbReference type="Proteomes" id="UP000308530">
    <property type="component" value="Plasmid pPRADMK78_01"/>
</dbReference>
<sequence length="195" mass="22781">MWHDRGNNLFRITSIARSSAEAFAAALMAAMFATFILQVLVRYSARMPWIAENMPWLQPDNFGWTLEFCLAVWVWLVFWGNAFVVRNHDHVTFDVLYVAVSPAMRRIFAVITGLAIAIALFISIFPTWDRFMILRLKRTATLADLFGDWIRMRDIYVIYIVFLLAVSIRYLSRVWHAFRYGVEEPETSTMPRSRS</sequence>
<comment type="subunit">
    <text evidence="9">The complex comprises the extracytoplasmic solute receptor protein and the two transmembrane proteins.</text>
</comment>
<evidence type="ECO:0000313" key="12">
    <source>
        <dbReference type="Proteomes" id="UP000308530"/>
    </source>
</evidence>
<dbReference type="InterPro" id="IPR055348">
    <property type="entry name" value="DctQ"/>
</dbReference>
<feature type="transmembrane region" description="Helical" evidence="9">
    <location>
        <begin position="106"/>
        <end position="128"/>
    </location>
</feature>
<organism evidence="11 12">
    <name type="scientific">Peteryoungia desertarenae</name>
    <dbReference type="NCBI Taxonomy" id="1813451"/>
    <lineage>
        <taxon>Bacteria</taxon>
        <taxon>Pseudomonadati</taxon>
        <taxon>Pseudomonadota</taxon>
        <taxon>Alphaproteobacteria</taxon>
        <taxon>Hyphomicrobiales</taxon>
        <taxon>Rhizobiaceae</taxon>
        <taxon>Peteryoungia</taxon>
    </lineage>
</organism>
<evidence type="ECO:0000256" key="4">
    <source>
        <dbReference type="ARBA" id="ARBA00022519"/>
    </source>
</evidence>
<accession>A0ABX6QT77</accession>
<keyword evidence="5 9" id="KW-0812">Transmembrane</keyword>
<comment type="similarity">
    <text evidence="8 9">Belongs to the TRAP transporter small permease family.</text>
</comment>
<evidence type="ECO:0000256" key="1">
    <source>
        <dbReference type="ARBA" id="ARBA00004429"/>
    </source>
</evidence>
<feature type="domain" description="Tripartite ATP-independent periplasmic transporters DctQ component" evidence="10">
    <location>
        <begin position="32"/>
        <end position="179"/>
    </location>
</feature>
<keyword evidence="3" id="KW-1003">Cell membrane</keyword>
<feature type="transmembrane region" description="Helical" evidence="9">
    <location>
        <begin position="155"/>
        <end position="172"/>
    </location>
</feature>
<evidence type="ECO:0000313" key="11">
    <source>
        <dbReference type="EMBL" id="QLF71748.1"/>
    </source>
</evidence>
<dbReference type="InterPro" id="IPR007387">
    <property type="entry name" value="TRAP_DctQ"/>
</dbReference>
<protein>
    <recommendedName>
        <fullName evidence="9">TRAP transporter small permease protein</fullName>
    </recommendedName>
</protein>
<evidence type="ECO:0000256" key="8">
    <source>
        <dbReference type="ARBA" id="ARBA00038436"/>
    </source>
</evidence>
<keyword evidence="4 9" id="KW-0997">Cell inner membrane</keyword>
<feature type="transmembrane region" description="Helical" evidence="9">
    <location>
        <begin position="20"/>
        <end position="41"/>
    </location>
</feature>
<keyword evidence="6 9" id="KW-1133">Transmembrane helix</keyword>
<keyword evidence="2 9" id="KW-0813">Transport</keyword>
<evidence type="ECO:0000259" key="10">
    <source>
        <dbReference type="Pfam" id="PF04290"/>
    </source>
</evidence>
<feature type="transmembrane region" description="Helical" evidence="9">
    <location>
        <begin position="61"/>
        <end position="85"/>
    </location>
</feature>
<proteinExistence type="inferred from homology"/>
<reference evidence="11 12" key="1">
    <citation type="submission" date="2020-06" db="EMBL/GenBank/DDBJ databases">
        <title>Genome sequence of Rhizobium sp strain ADMK78.</title>
        <authorList>
            <person name="Rahi P."/>
        </authorList>
    </citation>
    <scope>NUCLEOTIDE SEQUENCE [LARGE SCALE GENOMIC DNA]</scope>
    <source>
        <strain evidence="11 12">ADMK78</strain>
        <plasmid evidence="11 12">pPRADMK78_01</plasmid>
    </source>
</reference>
<dbReference type="PANTHER" id="PTHR35011:SF2">
    <property type="entry name" value="2,3-DIKETO-L-GULONATE TRAP TRANSPORTER SMALL PERMEASE PROTEIN YIAM"/>
    <property type="match status" value="1"/>
</dbReference>
<evidence type="ECO:0000256" key="9">
    <source>
        <dbReference type="RuleBase" id="RU369079"/>
    </source>
</evidence>
<dbReference type="PANTHER" id="PTHR35011">
    <property type="entry name" value="2,3-DIKETO-L-GULONATE TRAP TRANSPORTER SMALL PERMEASE PROTEIN YIAM"/>
    <property type="match status" value="1"/>
</dbReference>
<evidence type="ECO:0000256" key="2">
    <source>
        <dbReference type="ARBA" id="ARBA00022448"/>
    </source>
</evidence>